<feature type="transmembrane region" description="Helical" evidence="5">
    <location>
        <begin position="54"/>
        <end position="74"/>
    </location>
</feature>
<organism evidence="7 8">
    <name type="scientific">Methylomarinovum tepidoasis</name>
    <dbReference type="NCBI Taxonomy" id="2840183"/>
    <lineage>
        <taxon>Bacteria</taxon>
        <taxon>Pseudomonadati</taxon>
        <taxon>Pseudomonadota</taxon>
        <taxon>Gammaproteobacteria</taxon>
        <taxon>Methylococcales</taxon>
        <taxon>Methylothermaceae</taxon>
        <taxon>Methylomarinovum</taxon>
    </lineage>
</organism>
<keyword evidence="3 5" id="KW-1133">Transmembrane helix</keyword>
<dbReference type="KEGG" id="meiy:MIN45_P0369"/>
<evidence type="ECO:0000313" key="7">
    <source>
        <dbReference type="EMBL" id="BCX88002.1"/>
    </source>
</evidence>
<dbReference type="InterPro" id="IPR052165">
    <property type="entry name" value="Membrane_assoc_protease"/>
</dbReference>
<feature type="domain" description="NfeD-like C-terminal" evidence="6">
    <location>
        <begin position="91"/>
        <end position="147"/>
    </location>
</feature>
<evidence type="ECO:0000313" key="8">
    <source>
        <dbReference type="Proteomes" id="UP001321450"/>
    </source>
</evidence>
<keyword evidence="2 5" id="KW-0812">Transmembrane</keyword>
<dbReference type="Gene3D" id="2.40.50.140">
    <property type="entry name" value="Nucleic acid-binding proteins"/>
    <property type="match status" value="1"/>
</dbReference>
<feature type="transmembrane region" description="Helical" evidence="5">
    <location>
        <begin position="6"/>
        <end position="26"/>
    </location>
</feature>
<evidence type="ECO:0000256" key="4">
    <source>
        <dbReference type="ARBA" id="ARBA00023136"/>
    </source>
</evidence>
<keyword evidence="8" id="KW-1185">Reference proteome</keyword>
<dbReference type="AlphaFoldDB" id="A0AAU9C3K4"/>
<evidence type="ECO:0000256" key="2">
    <source>
        <dbReference type="ARBA" id="ARBA00022692"/>
    </source>
</evidence>
<keyword evidence="4 5" id="KW-0472">Membrane</keyword>
<feature type="transmembrane region" description="Helical" evidence="5">
    <location>
        <begin position="31"/>
        <end position="48"/>
    </location>
</feature>
<dbReference type="GO" id="GO:0005886">
    <property type="term" value="C:plasma membrane"/>
    <property type="evidence" value="ECO:0007669"/>
    <property type="project" value="TreeGrafter"/>
</dbReference>
<dbReference type="RefSeq" id="WP_286293031.1">
    <property type="nucleotide sequence ID" value="NZ_AP024718.1"/>
</dbReference>
<gene>
    <name evidence="7" type="ORF">MIN45_P0369</name>
</gene>
<dbReference type="SUPFAM" id="SSF141322">
    <property type="entry name" value="NfeD domain-like"/>
    <property type="match status" value="1"/>
</dbReference>
<dbReference type="EMBL" id="AP024718">
    <property type="protein sequence ID" value="BCX88002.1"/>
    <property type="molecule type" value="Genomic_DNA"/>
</dbReference>
<dbReference type="InterPro" id="IPR002810">
    <property type="entry name" value="NfeD-like_C"/>
</dbReference>
<dbReference type="PANTHER" id="PTHR33507">
    <property type="entry name" value="INNER MEMBRANE PROTEIN YBBJ"/>
    <property type="match status" value="1"/>
</dbReference>
<dbReference type="InterPro" id="IPR012340">
    <property type="entry name" value="NA-bd_OB-fold"/>
</dbReference>
<dbReference type="PANTHER" id="PTHR33507:SF3">
    <property type="entry name" value="INNER MEMBRANE PROTEIN YBBJ"/>
    <property type="match status" value="1"/>
</dbReference>
<protein>
    <submittedName>
        <fullName evidence="7">Inner membrane protein</fullName>
    </submittedName>
</protein>
<evidence type="ECO:0000256" key="1">
    <source>
        <dbReference type="ARBA" id="ARBA00004141"/>
    </source>
</evidence>
<sequence>MSWQLPLWNFWFWASLALLLVLLEILIPGEFFLWFGVAALLTGLVSLLTPVWQYQLGAFAVLSVASIAVAVWRLRRRPLKSSRPLLNRRLQALVGEVGEVRTPIPQHGRGEVYVVGSLWPAVARRPLDRGTAVKVRRVRGLVLEVEPLAES</sequence>
<evidence type="ECO:0000259" key="6">
    <source>
        <dbReference type="Pfam" id="PF01957"/>
    </source>
</evidence>
<name>A0AAU9C3K4_9GAMM</name>
<proteinExistence type="predicted"/>
<accession>A0AAU9C3K4</accession>
<evidence type="ECO:0000256" key="3">
    <source>
        <dbReference type="ARBA" id="ARBA00022989"/>
    </source>
</evidence>
<reference evidence="8" key="1">
    <citation type="journal article" date="2024" name="Int. J. Syst. Evol. Microbiol.">
        <title>Methylomarinovum tepidoasis sp. nov., a moderately thermophilic methanotroph of the family Methylothermaceae isolated from a deep-sea hydrothermal field.</title>
        <authorList>
            <person name="Hirayama H."/>
            <person name="Takaki Y."/>
            <person name="Abe M."/>
            <person name="Miyazaki M."/>
            <person name="Uematsu K."/>
            <person name="Matsui Y."/>
            <person name="Takai K."/>
        </authorList>
    </citation>
    <scope>NUCLEOTIDE SEQUENCE [LARGE SCALE GENOMIC DNA]</scope>
    <source>
        <strain evidence="8">IN45</strain>
    </source>
</reference>
<dbReference type="Pfam" id="PF01957">
    <property type="entry name" value="NfeD"/>
    <property type="match status" value="1"/>
</dbReference>
<comment type="subcellular location">
    <subcellularLocation>
        <location evidence="1">Membrane</location>
        <topology evidence="1">Multi-pass membrane protein</topology>
    </subcellularLocation>
</comment>
<evidence type="ECO:0000256" key="5">
    <source>
        <dbReference type="SAM" id="Phobius"/>
    </source>
</evidence>
<dbReference type="Proteomes" id="UP001321450">
    <property type="component" value="Chromosome"/>
</dbReference>